<reference evidence="1 2" key="1">
    <citation type="submission" date="2021-06" db="EMBL/GenBank/DDBJ databases">
        <authorList>
            <person name="Palmer J.M."/>
        </authorList>
    </citation>
    <scope>NUCLEOTIDE SEQUENCE [LARGE SCALE GENOMIC DNA]</scope>
    <source>
        <strain evidence="2">if_2019</strain>
        <tissue evidence="1">Muscle</tissue>
    </source>
</reference>
<evidence type="ECO:0000313" key="1">
    <source>
        <dbReference type="EMBL" id="MEQ2253515.1"/>
    </source>
</evidence>
<organism evidence="1 2">
    <name type="scientific">Ilyodon furcidens</name>
    <name type="common">goldbreast splitfin</name>
    <dbReference type="NCBI Taxonomy" id="33524"/>
    <lineage>
        <taxon>Eukaryota</taxon>
        <taxon>Metazoa</taxon>
        <taxon>Chordata</taxon>
        <taxon>Craniata</taxon>
        <taxon>Vertebrata</taxon>
        <taxon>Euteleostomi</taxon>
        <taxon>Actinopterygii</taxon>
        <taxon>Neopterygii</taxon>
        <taxon>Teleostei</taxon>
        <taxon>Neoteleostei</taxon>
        <taxon>Acanthomorphata</taxon>
        <taxon>Ovalentaria</taxon>
        <taxon>Atherinomorphae</taxon>
        <taxon>Cyprinodontiformes</taxon>
        <taxon>Goodeidae</taxon>
        <taxon>Ilyodon</taxon>
    </lineage>
</organism>
<name>A0ABV0V843_9TELE</name>
<gene>
    <name evidence="1" type="ORF">ILYODFUR_032954</name>
</gene>
<dbReference type="Proteomes" id="UP001482620">
    <property type="component" value="Unassembled WGS sequence"/>
</dbReference>
<evidence type="ECO:0000313" key="2">
    <source>
        <dbReference type="Proteomes" id="UP001482620"/>
    </source>
</evidence>
<comment type="caution">
    <text evidence="1">The sequence shown here is derived from an EMBL/GenBank/DDBJ whole genome shotgun (WGS) entry which is preliminary data.</text>
</comment>
<dbReference type="EMBL" id="JAHRIQ010098173">
    <property type="protein sequence ID" value="MEQ2253515.1"/>
    <property type="molecule type" value="Genomic_DNA"/>
</dbReference>
<keyword evidence="2" id="KW-1185">Reference proteome</keyword>
<sequence length="99" mass="11083">MDGGMDNKQKDILNLKTSELIQLLLSCVTSLTNTLRATGSHARPSHHTASTVFNRWCGVLWIMSCSTPTPYFFLAIILEEVDLGFICLNNVLPEICWLL</sequence>
<proteinExistence type="predicted"/>
<protein>
    <submittedName>
        <fullName evidence="1">Uncharacterized protein</fullName>
    </submittedName>
</protein>
<accession>A0ABV0V843</accession>